<organism evidence="5 6">
    <name type="scientific">Coniella lustricola</name>
    <dbReference type="NCBI Taxonomy" id="2025994"/>
    <lineage>
        <taxon>Eukaryota</taxon>
        <taxon>Fungi</taxon>
        <taxon>Dikarya</taxon>
        <taxon>Ascomycota</taxon>
        <taxon>Pezizomycotina</taxon>
        <taxon>Sordariomycetes</taxon>
        <taxon>Sordariomycetidae</taxon>
        <taxon>Diaporthales</taxon>
        <taxon>Schizoparmaceae</taxon>
        <taxon>Coniella</taxon>
    </lineage>
</organism>
<dbReference type="Gene3D" id="3.30.590.10">
    <property type="entry name" value="Glutamine synthetase/guanido kinase, catalytic domain"/>
    <property type="match status" value="1"/>
</dbReference>
<dbReference type="Gene3D" id="3.20.20.140">
    <property type="entry name" value="Metal-dependent hydrolases"/>
    <property type="match status" value="1"/>
</dbReference>
<comment type="similarity">
    <text evidence="2 3">Belongs to the glutamine synthetase family.</text>
</comment>
<dbReference type="Pfam" id="PF00120">
    <property type="entry name" value="Gln-synt_C"/>
    <property type="match status" value="1"/>
</dbReference>
<dbReference type="InterPro" id="IPR008146">
    <property type="entry name" value="Gln_synth_cat_dom"/>
</dbReference>
<dbReference type="Gene3D" id="3.10.20.70">
    <property type="entry name" value="Glutamine synthetase, N-terminal domain"/>
    <property type="match status" value="1"/>
</dbReference>
<dbReference type="PROSITE" id="PS00181">
    <property type="entry name" value="GLNA_ATP"/>
    <property type="match status" value="1"/>
</dbReference>
<evidence type="ECO:0000259" key="4">
    <source>
        <dbReference type="PROSITE" id="PS51987"/>
    </source>
</evidence>
<protein>
    <recommendedName>
        <fullName evidence="1">Glutamine synthetase</fullName>
    </recommendedName>
</protein>
<evidence type="ECO:0000256" key="3">
    <source>
        <dbReference type="RuleBase" id="RU000384"/>
    </source>
</evidence>
<evidence type="ECO:0000313" key="5">
    <source>
        <dbReference type="EMBL" id="PSR83513.1"/>
    </source>
</evidence>
<proteinExistence type="inferred from homology"/>
<name>A0A2T3A5Z4_9PEZI</name>
<dbReference type="SUPFAM" id="SSF51556">
    <property type="entry name" value="Metallo-dependent hydrolases"/>
    <property type="match status" value="1"/>
</dbReference>
<dbReference type="OrthoDB" id="3364440at2759"/>
<dbReference type="InterPro" id="IPR027303">
    <property type="entry name" value="Gln_synth_gly_rich_site"/>
</dbReference>
<dbReference type="InParanoid" id="A0A2T3A5Z4"/>
<keyword evidence="6" id="KW-1185">Reference proteome</keyword>
<dbReference type="GO" id="GO:0004356">
    <property type="term" value="F:glutamine synthetase activity"/>
    <property type="evidence" value="ECO:0007669"/>
    <property type="project" value="InterPro"/>
</dbReference>
<evidence type="ECO:0000256" key="2">
    <source>
        <dbReference type="PROSITE-ProRule" id="PRU01331"/>
    </source>
</evidence>
<dbReference type="SUPFAM" id="SSF55931">
    <property type="entry name" value="Glutamine synthetase/guanido kinase"/>
    <property type="match status" value="1"/>
</dbReference>
<dbReference type="SMART" id="SM01230">
    <property type="entry name" value="Gln-synt_C"/>
    <property type="match status" value="1"/>
</dbReference>
<evidence type="ECO:0000313" key="6">
    <source>
        <dbReference type="Proteomes" id="UP000241462"/>
    </source>
</evidence>
<dbReference type="GO" id="GO:0006542">
    <property type="term" value="P:glutamine biosynthetic process"/>
    <property type="evidence" value="ECO:0007669"/>
    <property type="project" value="InterPro"/>
</dbReference>
<dbReference type="AlphaFoldDB" id="A0A2T3A5Z4"/>
<dbReference type="PANTHER" id="PTHR43383">
    <property type="entry name" value="NODULIN 6"/>
    <property type="match status" value="1"/>
</dbReference>
<dbReference type="InterPro" id="IPR036651">
    <property type="entry name" value="Gln_synt_N_sf"/>
</dbReference>
<evidence type="ECO:0000256" key="1">
    <source>
        <dbReference type="ARBA" id="ARBA00021364"/>
    </source>
</evidence>
<dbReference type="PROSITE" id="PS51987">
    <property type="entry name" value="GS_CATALYTIC"/>
    <property type="match status" value="1"/>
</dbReference>
<dbReference type="STRING" id="2025994.A0A2T3A5Z4"/>
<dbReference type="InterPro" id="IPR006680">
    <property type="entry name" value="Amidohydro-rel"/>
</dbReference>
<dbReference type="Pfam" id="PF04909">
    <property type="entry name" value="Amidohydro_2"/>
    <property type="match status" value="1"/>
</dbReference>
<dbReference type="PANTHER" id="PTHR43383:SF2">
    <property type="entry name" value="AMIDOHYDROLASE 2 FAMILY PROTEIN"/>
    <property type="match status" value="1"/>
</dbReference>
<accession>A0A2T3A5Z4</accession>
<feature type="domain" description="GS catalytic" evidence="4">
    <location>
        <begin position="559"/>
        <end position="891"/>
    </location>
</feature>
<dbReference type="Proteomes" id="UP000241462">
    <property type="component" value="Unassembled WGS sequence"/>
</dbReference>
<dbReference type="InterPro" id="IPR014746">
    <property type="entry name" value="Gln_synth/guanido_kin_cat_dom"/>
</dbReference>
<dbReference type="InterPro" id="IPR032466">
    <property type="entry name" value="Metal_Hydrolase"/>
</dbReference>
<gene>
    <name evidence="5" type="ORF">BD289DRAFT_369915</name>
</gene>
<reference evidence="5 6" key="1">
    <citation type="journal article" date="2018" name="Mycol. Prog.">
        <title>Coniella lustricola, a new species from submerged detritus.</title>
        <authorList>
            <person name="Raudabaugh D.B."/>
            <person name="Iturriaga T."/>
            <person name="Carver A."/>
            <person name="Mondo S."/>
            <person name="Pangilinan J."/>
            <person name="Lipzen A."/>
            <person name="He G."/>
            <person name="Amirebrahimi M."/>
            <person name="Grigoriev I.V."/>
            <person name="Miller A.N."/>
        </authorList>
    </citation>
    <scope>NUCLEOTIDE SEQUENCE [LARGE SCALE GENOMIC DNA]</scope>
    <source>
        <strain evidence="5 6">B22-T-1</strain>
    </source>
</reference>
<sequence length="891" mass="98812">MPLSSGSTGASAAGAGVSRSQLAEVVRAIRQCPIIDNHAHPLLKPEQLAKYPLLSITTEASGDAMYATSTSLAHIRGIKQLAHVLDCGHTWEAVVAAIEQRRIDDYEDWISECLDGIQTILVDDGLDADEEVYDYDWHASFTRTPCKRIVRIETLAGRIAHTHGLGFKAGDDTDALFQAFLAEFEKSILDAVADPEVVGFKSVVCYRTGLDVPAMPDLELARASFRELVSGYSGAKSGVARIQHPGLNDLIVHKAAQLISQMPGRTKKPIQFHTGLGDNDITLTKSSPSHLQGFIRAYPSLPIVLLHASYPFTRELGYLATMYSNVYADIGEIFPFISKDGQEKALRQILELCPWSKILWSTDGHWFPETYILAIIQVREVLESVLCEFIRKGLIHWKAAIELARMVLFTNSNKIYHLDLEFVEWHENSDANNQDADESIRDETDLDIFTRFLYDNQHGKTPDLVRISWIDMVAFPRTRMIPFRKLITSLEQGLRTDIGLAKATLGQLKNDLLAPGVGPVDEYRLYPDFSSLKAGPVPGHWSMYADFRDQDGSTVPLCPRTQLQRAQELGAQHGLFFLVGFEIEFVLLERSSSGLTALTNNGHAWSTSRVFANATIAKLLADMVRTLESMDIFVEQVHAEGALGQFELVLPPLAPVAAVDTLLHTREVIAALATTAGYRFTLHPKPFAGMNGTAAHAHLSISSSSSSFSSGDVSKDIYEPFYAGILKHLRAIAAFTYSNPCSYERVLDGAWAGGRWVTWGTQNREAPLRKIADSHWEFKCLDGLANAYLAMASILFAGMRGLIDKEPLTWGDCGVDPATLTENDRKELHVLQMLPASVGEALQALKEDEGLIDMLGEELVDRYVAVKEREVQFLESLGDSDQRRAWLMERH</sequence>
<dbReference type="GO" id="GO:0016787">
    <property type="term" value="F:hydrolase activity"/>
    <property type="evidence" value="ECO:0007669"/>
    <property type="project" value="InterPro"/>
</dbReference>
<dbReference type="EMBL" id="KZ678459">
    <property type="protein sequence ID" value="PSR83513.1"/>
    <property type="molecule type" value="Genomic_DNA"/>
</dbReference>